<organism evidence="1 2">
    <name type="scientific">Coniochaeta hoffmannii</name>
    <dbReference type="NCBI Taxonomy" id="91930"/>
    <lineage>
        <taxon>Eukaryota</taxon>
        <taxon>Fungi</taxon>
        <taxon>Dikarya</taxon>
        <taxon>Ascomycota</taxon>
        <taxon>Pezizomycotina</taxon>
        <taxon>Sordariomycetes</taxon>
        <taxon>Sordariomycetidae</taxon>
        <taxon>Coniochaetales</taxon>
        <taxon>Coniochaetaceae</taxon>
        <taxon>Coniochaeta</taxon>
    </lineage>
</organism>
<accession>A0AA38S096</accession>
<evidence type="ECO:0000313" key="1">
    <source>
        <dbReference type="EMBL" id="KAJ9165313.1"/>
    </source>
</evidence>
<dbReference type="Pfam" id="PF21858">
    <property type="entry name" value="DUF6914"/>
    <property type="match status" value="1"/>
</dbReference>
<dbReference type="InterPro" id="IPR054208">
    <property type="entry name" value="DUF6914"/>
</dbReference>
<sequence>MPSNKNRLYIALYPSGIQGDEVKGYQWGFIVGPKKEKNTPVQGTRYQIRNLPTKGYKYGQWIYEPYLLSDVQESIDPLGRILTGKIEDEQRLATIIKSIPVVQHDPEYWCRPWVAEVQKALA</sequence>
<proteinExistence type="predicted"/>
<dbReference type="AlphaFoldDB" id="A0AA38S096"/>
<dbReference type="Proteomes" id="UP001174691">
    <property type="component" value="Unassembled WGS sequence"/>
</dbReference>
<dbReference type="EMBL" id="JANBVN010000004">
    <property type="protein sequence ID" value="KAJ9165313.1"/>
    <property type="molecule type" value="Genomic_DNA"/>
</dbReference>
<comment type="caution">
    <text evidence="1">The sequence shown here is derived from an EMBL/GenBank/DDBJ whole genome shotgun (WGS) entry which is preliminary data.</text>
</comment>
<name>A0AA38S096_9PEZI</name>
<protein>
    <submittedName>
        <fullName evidence="1">Uncharacterized protein</fullName>
    </submittedName>
</protein>
<evidence type="ECO:0000313" key="2">
    <source>
        <dbReference type="Proteomes" id="UP001174691"/>
    </source>
</evidence>
<gene>
    <name evidence="1" type="ORF">NKR19_g504</name>
</gene>
<reference evidence="1" key="1">
    <citation type="submission" date="2022-07" db="EMBL/GenBank/DDBJ databases">
        <title>Fungi with potential for degradation of polypropylene.</title>
        <authorList>
            <person name="Gostincar C."/>
        </authorList>
    </citation>
    <scope>NUCLEOTIDE SEQUENCE</scope>
    <source>
        <strain evidence="1">EXF-13287</strain>
    </source>
</reference>
<keyword evidence="2" id="KW-1185">Reference proteome</keyword>